<sequence length="143" mass="16190">MTKDEILNYLKVSRYKSVVVDQSLCVDYPGWVRTILIRPGFLVEIDYNPYNLDEGINPGYEAEYSSLDVLVSSLEEFLGIKIEDWENYSKTGGYPNEPENLMEILGGRKSLTLLEKDMRSGTVKLPKGALFTPVGLAAYLERD</sequence>
<evidence type="ECO:0000313" key="2">
    <source>
        <dbReference type="Proteomes" id="UP001169760"/>
    </source>
</evidence>
<accession>A0AAW7X0Z4</accession>
<dbReference type="AlphaFoldDB" id="A0AAW7X0Z4"/>
<reference evidence="1" key="1">
    <citation type="submission" date="2023-07" db="EMBL/GenBank/DDBJ databases">
        <title>Genome content predicts the carbon catabolic preferences of heterotrophic bacteria.</title>
        <authorList>
            <person name="Gralka M."/>
        </authorList>
    </citation>
    <scope>NUCLEOTIDE SEQUENCE</scope>
    <source>
        <strain evidence="1">I3M17_2</strain>
    </source>
</reference>
<protein>
    <submittedName>
        <fullName evidence="1">Uncharacterized protein</fullName>
    </submittedName>
</protein>
<comment type="caution">
    <text evidence="1">The sequence shown here is derived from an EMBL/GenBank/DDBJ whole genome shotgun (WGS) entry which is preliminary data.</text>
</comment>
<dbReference type="Proteomes" id="UP001169760">
    <property type="component" value="Unassembled WGS sequence"/>
</dbReference>
<organism evidence="1 2">
    <name type="scientific">Saccharophagus degradans</name>
    <dbReference type="NCBI Taxonomy" id="86304"/>
    <lineage>
        <taxon>Bacteria</taxon>
        <taxon>Pseudomonadati</taxon>
        <taxon>Pseudomonadota</taxon>
        <taxon>Gammaproteobacteria</taxon>
        <taxon>Cellvibrionales</taxon>
        <taxon>Cellvibrionaceae</taxon>
        <taxon>Saccharophagus</taxon>
    </lineage>
</organism>
<gene>
    <name evidence="1" type="ORF">Q4521_01520</name>
</gene>
<dbReference type="RefSeq" id="WP_303490377.1">
    <property type="nucleotide sequence ID" value="NZ_JAUOPB010000001.1"/>
</dbReference>
<name>A0AAW7X0Z4_9GAMM</name>
<evidence type="ECO:0000313" key="1">
    <source>
        <dbReference type="EMBL" id="MDO6421142.1"/>
    </source>
</evidence>
<proteinExistence type="predicted"/>
<dbReference type="EMBL" id="JAUOPB010000001">
    <property type="protein sequence ID" value="MDO6421142.1"/>
    <property type="molecule type" value="Genomic_DNA"/>
</dbReference>